<evidence type="ECO:0000313" key="2">
    <source>
        <dbReference type="Proteomes" id="UP001149860"/>
    </source>
</evidence>
<evidence type="ECO:0000313" key="1">
    <source>
        <dbReference type="EMBL" id="XFD40373.1"/>
    </source>
</evidence>
<keyword evidence="2" id="KW-1185">Reference proteome</keyword>
<sequence length="528" mass="57433">MSNGSNRNSLVAGTALLTVASLIAKILSAVYRIPFQNMVGNVGFYVYQQVYPIYGIAMTIALSGIPVFISKLVVDAKSEPEKFNIVYQIQKYLFISCTIVFIGLQMGANHIAFWMHDVQLAPVIASVSWMFLVIPFLASWRGYFQGKYLMKPTAFSQVLEQIVRVTVILLAAAWAVSHHLNPHQMGSLAMLSAPIATLASAAVIYSFLRQSHIPQIAHSHAIPGLSRRLMLEGLTICLVASVMLLLQLVDSFSVVAELTKLGNTQFVAQNIKGAYDRSQTLVQLGLTITTASTTAILPQLVASLKMTDKNRYLKLARGSILVNFGMASAMSFGMFALMGAINPLLFSTPELNLTIGVYCFSILAASIILVINTIFQSHDVFWPTAVGIVGAALIKVIFNSLSIDKWGILGASIATVSSLCVTILIMVVAGWQYLQNIVSWTKLGQLVMISAVMGVVVGMVQKITGIILVGKIGFRTMTAIQAIIGITVGIVIFVSACVVFNIFSKQEWSLIPFGNKLLEIRGKRNENR</sequence>
<name>A0ACD5DG45_9LACO</name>
<dbReference type="EMBL" id="CP168151">
    <property type="protein sequence ID" value="XFD40373.1"/>
    <property type="molecule type" value="Genomic_DNA"/>
</dbReference>
<dbReference type="Proteomes" id="UP001149860">
    <property type="component" value="Chromosome"/>
</dbReference>
<gene>
    <name evidence="1" type="ORF">O0236_003420</name>
</gene>
<proteinExistence type="predicted"/>
<protein>
    <submittedName>
        <fullName evidence="1">Polysaccharide biosynthesis protein</fullName>
    </submittedName>
</protein>
<reference evidence="1" key="1">
    <citation type="submission" date="2024-08" db="EMBL/GenBank/DDBJ databases">
        <title>Lentilactobacillus sp. nov., isolated from tree bark.</title>
        <authorList>
            <person name="Phuengjayaem S."/>
            <person name="Tanasupawat S."/>
        </authorList>
    </citation>
    <scope>NUCLEOTIDE SEQUENCE</scope>
    <source>
        <strain evidence="1">SPB1-3</strain>
    </source>
</reference>
<organism evidence="1 2">
    <name type="scientific">Lentilactobacillus terminaliae</name>
    <dbReference type="NCBI Taxonomy" id="3003483"/>
    <lineage>
        <taxon>Bacteria</taxon>
        <taxon>Bacillati</taxon>
        <taxon>Bacillota</taxon>
        <taxon>Bacilli</taxon>
        <taxon>Lactobacillales</taxon>
        <taxon>Lactobacillaceae</taxon>
        <taxon>Lentilactobacillus</taxon>
    </lineage>
</organism>
<accession>A0ACD5DG45</accession>